<dbReference type="Proteomes" id="UP001331761">
    <property type="component" value="Unassembled WGS sequence"/>
</dbReference>
<name>A0AAN8FWM8_TRICO</name>
<keyword evidence="2" id="KW-1185">Reference proteome</keyword>
<dbReference type="EMBL" id="WIXE01001427">
    <property type="protein sequence ID" value="KAK5985710.1"/>
    <property type="molecule type" value="Genomic_DNA"/>
</dbReference>
<accession>A0AAN8FWM8</accession>
<sequence>MIDDKYEYRIATDEDRQNILEFLLKNFLKDEPLSRASKMTEEQFLNVIVHIVDICLKDPFSTVVFCKKTGTTAGVLLISIYRRTDEKQDFKFDLNSNASSAGIVGAILNELHNSFFSLVPSHVNTVLHRYFSIDSSPVVNPCK</sequence>
<dbReference type="GO" id="GO:0008080">
    <property type="term" value="F:N-acetyltransferase activity"/>
    <property type="evidence" value="ECO:0007669"/>
    <property type="project" value="TreeGrafter"/>
</dbReference>
<evidence type="ECO:0000313" key="2">
    <source>
        <dbReference type="Proteomes" id="UP001331761"/>
    </source>
</evidence>
<reference evidence="1 2" key="1">
    <citation type="submission" date="2019-10" db="EMBL/GenBank/DDBJ databases">
        <title>Assembly and Annotation for the nematode Trichostrongylus colubriformis.</title>
        <authorList>
            <person name="Martin J."/>
        </authorList>
    </citation>
    <scope>NUCLEOTIDE SEQUENCE [LARGE SCALE GENOMIC DNA]</scope>
    <source>
        <strain evidence="1">G859</strain>
        <tissue evidence="1">Whole worm</tissue>
    </source>
</reference>
<organism evidence="1 2">
    <name type="scientific">Trichostrongylus colubriformis</name>
    <name type="common">Black scour worm</name>
    <dbReference type="NCBI Taxonomy" id="6319"/>
    <lineage>
        <taxon>Eukaryota</taxon>
        <taxon>Metazoa</taxon>
        <taxon>Ecdysozoa</taxon>
        <taxon>Nematoda</taxon>
        <taxon>Chromadorea</taxon>
        <taxon>Rhabditida</taxon>
        <taxon>Rhabditina</taxon>
        <taxon>Rhabditomorpha</taxon>
        <taxon>Strongyloidea</taxon>
        <taxon>Trichostrongylidae</taxon>
        <taxon>Trichostrongylus</taxon>
    </lineage>
</organism>
<dbReference type="Gene3D" id="3.40.630.30">
    <property type="match status" value="1"/>
</dbReference>
<protein>
    <submittedName>
        <fullName evidence="1">Uncharacterized protein</fullName>
    </submittedName>
</protein>
<dbReference type="PANTHER" id="PTHR20905">
    <property type="entry name" value="N-ACETYLTRANSFERASE-RELATED"/>
    <property type="match status" value="1"/>
</dbReference>
<dbReference type="PANTHER" id="PTHR20905:SF30">
    <property type="entry name" value="N-ACETYLTRANSFERASE DOMAIN-CONTAINING PROTEIN"/>
    <property type="match status" value="1"/>
</dbReference>
<evidence type="ECO:0000313" key="1">
    <source>
        <dbReference type="EMBL" id="KAK5985710.1"/>
    </source>
</evidence>
<dbReference type="AlphaFoldDB" id="A0AAN8FWM8"/>
<gene>
    <name evidence="1" type="ORF">GCK32_017987</name>
</gene>
<proteinExistence type="predicted"/>
<comment type="caution">
    <text evidence="1">The sequence shown here is derived from an EMBL/GenBank/DDBJ whole genome shotgun (WGS) entry which is preliminary data.</text>
</comment>